<evidence type="ECO:0000256" key="4">
    <source>
        <dbReference type="ARBA" id="ARBA00022737"/>
    </source>
</evidence>
<dbReference type="SUPFAM" id="SSF50978">
    <property type="entry name" value="WD40 repeat-like"/>
    <property type="match status" value="1"/>
</dbReference>
<dbReference type="SMART" id="SM00320">
    <property type="entry name" value="WD40"/>
    <property type="match status" value="6"/>
</dbReference>
<evidence type="ECO:0000256" key="7">
    <source>
        <dbReference type="PROSITE-ProRule" id="PRU00221"/>
    </source>
</evidence>
<proteinExistence type="inferred from homology"/>
<accession>A0ABM3MGL3</accession>
<feature type="domain" description="BOP1 N-terminal" evidence="9">
    <location>
        <begin position="218"/>
        <end position="485"/>
    </location>
</feature>
<keyword evidence="5 6" id="KW-0539">Nucleus</keyword>
<comment type="subcellular location">
    <subcellularLocation>
        <location evidence="6">Nucleus</location>
        <location evidence="6">Nucleolus</location>
    </subcellularLocation>
    <subcellularLocation>
        <location evidence="6">Nucleus</location>
        <location evidence="6">Nucleoplasm</location>
    </subcellularLocation>
</comment>
<dbReference type="Proteomes" id="UP001652740">
    <property type="component" value="Unplaced"/>
</dbReference>
<evidence type="ECO:0000256" key="1">
    <source>
        <dbReference type="ARBA" id="ARBA00022517"/>
    </source>
</evidence>
<feature type="compositionally biased region" description="Acidic residues" evidence="8">
    <location>
        <begin position="89"/>
        <end position="112"/>
    </location>
</feature>
<dbReference type="GeneID" id="113509211"/>
<name>A0ABM3MGL3_GALME</name>
<organism evidence="10 11">
    <name type="scientific">Galleria mellonella</name>
    <name type="common">Greater wax moth</name>
    <dbReference type="NCBI Taxonomy" id="7137"/>
    <lineage>
        <taxon>Eukaryota</taxon>
        <taxon>Metazoa</taxon>
        <taxon>Ecdysozoa</taxon>
        <taxon>Arthropoda</taxon>
        <taxon>Hexapoda</taxon>
        <taxon>Insecta</taxon>
        <taxon>Pterygota</taxon>
        <taxon>Neoptera</taxon>
        <taxon>Endopterygota</taxon>
        <taxon>Lepidoptera</taxon>
        <taxon>Glossata</taxon>
        <taxon>Ditrysia</taxon>
        <taxon>Pyraloidea</taxon>
        <taxon>Pyralidae</taxon>
        <taxon>Galleriinae</taxon>
        <taxon>Galleria</taxon>
    </lineage>
</organism>
<feature type="compositionally biased region" description="Basic residues" evidence="8">
    <location>
        <begin position="152"/>
        <end position="161"/>
    </location>
</feature>
<reference evidence="11" key="1">
    <citation type="submission" date="2025-08" db="UniProtKB">
        <authorList>
            <consortium name="RefSeq"/>
        </authorList>
    </citation>
    <scope>IDENTIFICATION</scope>
    <source>
        <tissue evidence="11">Whole larvae</tissue>
    </source>
</reference>
<sequence length="835" mass="93478">MPPYKEGLKRKIDQKAKVPTSKTESEEKDNWPEKDEELIQSVLDGDNDDVTDSEHEEAGESASDNEQDGVLFNDSADSTLGEDVSADSASDESSELTDSEDDDTEESEEGDDDERRDNDSTETESVDSGAESGASGVGQSNNESDKVTQPTKGKHKKQKVKQIKEQAAKSSIDALADKIKETSVTIKPVEQKDEYEEGDSSDEEDRVVTTGEVPTWWYRDYPHLGYDLDGRRIMKPPQRDQIDQFLQKCSDPEFWRTVRDPRTGQDVVLSAADLRLLQRLRASMLPDAAHDDYQPWVEWFSREVLATPLRAFPEPKSSFLPSRSEQQQISKIVHALKMGWTKTRRELAKERRKKKEKKFYNLWGSTTNEDEEKLRGIHKHIPAPKRPLPTHAESYNPPPEYLLDEKEMKEWNALSETPWRRKYTFLPTAHGSLRAVPAYERFVRERFLRCLDLYLAPRALRMRLTINAEDLVPKLPSPRELRPFPTSEALVMRGHTGLVRCVDFDPSGQYAISGGDDGTVRVWETSTGRCVQSAAAGAAVASVAWGPARGLALAAAAAGARLLLLAPGGRVGAARAAAATDRLLAAAPPAHDVAMDERTAACVRWEEVSAEDWQRGVRVLVSHFKPVAHVCWHGRGDYVAATVRDATRGVLVHQLSRRRSQLPFARCRGLVQCTLFHPTKPLLFVATQRAVRVYDLVKQELVRKLQPGAQWISAMAIHPAGDNLLVASYDRKCMWFDLQLSPQPYQTLRLHGKAVRSVTFHPRYPLFASAGDDPYIVVSHGMVYNDLLQNPLLVPLKQLAGGAARDGLCVLQLRFHPTQPWLLAACADGTLRLYT</sequence>
<evidence type="ECO:0000256" key="8">
    <source>
        <dbReference type="SAM" id="MobiDB-lite"/>
    </source>
</evidence>
<evidence type="ECO:0000313" key="10">
    <source>
        <dbReference type="Proteomes" id="UP001652740"/>
    </source>
</evidence>
<dbReference type="InterPro" id="IPR019775">
    <property type="entry name" value="WD40_repeat_CS"/>
</dbReference>
<evidence type="ECO:0000259" key="9">
    <source>
        <dbReference type="SMART" id="SM01035"/>
    </source>
</evidence>
<comment type="similarity">
    <text evidence="6">Belongs to the WD repeat BOP1/ERB1 family.</text>
</comment>
<dbReference type="InterPro" id="IPR036322">
    <property type="entry name" value="WD40_repeat_dom_sf"/>
</dbReference>
<dbReference type="Pfam" id="PF08145">
    <property type="entry name" value="BOP1NT"/>
    <property type="match status" value="1"/>
</dbReference>
<feature type="region of interest" description="Disordered" evidence="8">
    <location>
        <begin position="1"/>
        <end position="207"/>
    </location>
</feature>
<dbReference type="PANTHER" id="PTHR17605">
    <property type="entry name" value="RIBOSOME BIOGENESIS PROTEIN BOP1 BLOCK OF PROLIFERATION 1 PROTEIN"/>
    <property type="match status" value="1"/>
</dbReference>
<comment type="function">
    <text evidence="6">Required for maturation of ribosomal RNAs and formation of the large ribosomal subunit.</text>
</comment>
<keyword evidence="10" id="KW-1185">Reference proteome</keyword>
<feature type="compositionally biased region" description="Basic and acidic residues" evidence="8">
    <location>
        <begin position="23"/>
        <end position="33"/>
    </location>
</feature>
<dbReference type="PROSITE" id="PS00678">
    <property type="entry name" value="WD_REPEATS_1"/>
    <property type="match status" value="1"/>
</dbReference>
<feature type="repeat" description="WD" evidence="7">
    <location>
        <begin position="492"/>
        <end position="533"/>
    </location>
</feature>
<feature type="compositionally biased region" description="Acidic residues" evidence="8">
    <location>
        <begin position="193"/>
        <end position="205"/>
    </location>
</feature>
<keyword evidence="1 6" id="KW-0690">Ribosome biogenesis</keyword>
<dbReference type="InterPro" id="IPR028598">
    <property type="entry name" value="BOP1/Erb1"/>
</dbReference>
<gene>
    <name evidence="11" type="primary">LOC113509211</name>
</gene>
<dbReference type="RefSeq" id="XP_052750374.1">
    <property type="nucleotide sequence ID" value="XM_052894414.1"/>
</dbReference>
<dbReference type="PROSITE" id="PS50294">
    <property type="entry name" value="WD_REPEATS_REGION"/>
    <property type="match status" value="1"/>
</dbReference>
<evidence type="ECO:0000256" key="2">
    <source>
        <dbReference type="ARBA" id="ARBA00022552"/>
    </source>
</evidence>
<dbReference type="HAMAP" id="MF_03027">
    <property type="entry name" value="BOP1"/>
    <property type="match status" value="1"/>
</dbReference>
<dbReference type="InterPro" id="IPR001680">
    <property type="entry name" value="WD40_rpt"/>
</dbReference>
<evidence type="ECO:0000256" key="5">
    <source>
        <dbReference type="ARBA" id="ARBA00023242"/>
    </source>
</evidence>
<evidence type="ECO:0000256" key="3">
    <source>
        <dbReference type="ARBA" id="ARBA00022574"/>
    </source>
</evidence>
<keyword evidence="2 6" id="KW-0698">rRNA processing</keyword>
<protein>
    <recommendedName>
        <fullName evidence="6">Ribosome biogenesis protein BOP1 homolog</fullName>
    </recommendedName>
</protein>
<dbReference type="Pfam" id="PF00400">
    <property type="entry name" value="WD40"/>
    <property type="match status" value="4"/>
</dbReference>
<dbReference type="InterPro" id="IPR012953">
    <property type="entry name" value="BOP1_N_dom"/>
</dbReference>
<keyword evidence="4" id="KW-0677">Repeat</keyword>
<evidence type="ECO:0000256" key="6">
    <source>
        <dbReference type="HAMAP-Rule" id="MF_03027"/>
    </source>
</evidence>
<feature type="compositionally biased region" description="Basic and acidic residues" evidence="8">
    <location>
        <begin position="1"/>
        <end position="16"/>
    </location>
</feature>
<dbReference type="InterPro" id="IPR015943">
    <property type="entry name" value="WD40/YVTN_repeat-like_dom_sf"/>
</dbReference>
<dbReference type="PROSITE" id="PS50082">
    <property type="entry name" value="WD_REPEATS_2"/>
    <property type="match status" value="1"/>
</dbReference>
<dbReference type="PANTHER" id="PTHR17605:SF0">
    <property type="entry name" value="RIBOSOME BIOGENESIS PROTEIN BOP1"/>
    <property type="match status" value="1"/>
</dbReference>
<keyword evidence="3 7" id="KW-0853">WD repeat</keyword>
<dbReference type="SMART" id="SM01035">
    <property type="entry name" value="BOP1NT"/>
    <property type="match status" value="1"/>
</dbReference>
<dbReference type="Gene3D" id="2.130.10.10">
    <property type="entry name" value="YVTN repeat-like/Quinoprotein amine dehydrogenase"/>
    <property type="match status" value="1"/>
</dbReference>
<evidence type="ECO:0000313" key="11">
    <source>
        <dbReference type="RefSeq" id="XP_052750374.1"/>
    </source>
</evidence>